<dbReference type="Pfam" id="PF12697">
    <property type="entry name" value="Abhydrolase_6"/>
    <property type="match status" value="1"/>
</dbReference>
<dbReference type="InterPro" id="IPR029058">
    <property type="entry name" value="AB_hydrolase_fold"/>
</dbReference>
<dbReference type="PANTHER" id="PTHR43433">
    <property type="entry name" value="HYDROLASE, ALPHA/BETA FOLD FAMILY PROTEIN"/>
    <property type="match status" value="1"/>
</dbReference>
<sequence length="278" mass="31030">MTQFFQTDDGLRLAYDDQGSGHPLLCLAGLTRNMADFEPVVERFADRARIIRLDSRGRGLSDHDPDFTNYNLVREAQDAVALLDRLGLDKASILGTSRGGLIAMGLAVGHPDRLIGVVLNDIGPVIEPDGMSQIMGYLGFRPDFRDYDEAADKLPEIMAAQFRNVSRSQWRDFARRVWTEAPDGLDLRYDAALRQAVLEHSATDDMPDLWPLFDALQSLPTALIRGANSNLLSRETADEMVRRQPDMIFADVPDRGHVPFLDEPEAVSAIETYLERAT</sequence>
<proteinExistence type="predicted"/>
<evidence type="ECO:0000259" key="1">
    <source>
        <dbReference type="Pfam" id="PF12697"/>
    </source>
</evidence>
<dbReference type="InterPro" id="IPR050471">
    <property type="entry name" value="AB_hydrolase"/>
</dbReference>
<feature type="domain" description="AB hydrolase-1" evidence="1">
    <location>
        <begin position="25"/>
        <end position="269"/>
    </location>
</feature>
<dbReference type="InterPro" id="IPR000073">
    <property type="entry name" value="AB_hydrolase_1"/>
</dbReference>
<keyword evidence="3" id="KW-1185">Reference proteome</keyword>
<keyword evidence="2" id="KW-0378">Hydrolase</keyword>
<accession>A0ABW3IMZ2</accession>
<comment type="caution">
    <text evidence="2">The sequence shown here is derived from an EMBL/GenBank/DDBJ whole genome shotgun (WGS) entry which is preliminary data.</text>
</comment>
<organism evidence="2 3">
    <name type="scientific">Tropicimonas aquimaris</name>
    <dbReference type="NCBI Taxonomy" id="914152"/>
    <lineage>
        <taxon>Bacteria</taxon>
        <taxon>Pseudomonadati</taxon>
        <taxon>Pseudomonadota</taxon>
        <taxon>Alphaproteobacteria</taxon>
        <taxon>Rhodobacterales</taxon>
        <taxon>Roseobacteraceae</taxon>
        <taxon>Tropicimonas</taxon>
    </lineage>
</organism>
<dbReference type="Proteomes" id="UP001597108">
    <property type="component" value="Unassembled WGS sequence"/>
</dbReference>
<dbReference type="Gene3D" id="3.40.50.1820">
    <property type="entry name" value="alpha/beta hydrolase"/>
    <property type="match status" value="1"/>
</dbReference>
<evidence type="ECO:0000313" key="3">
    <source>
        <dbReference type="Proteomes" id="UP001597108"/>
    </source>
</evidence>
<dbReference type="GO" id="GO:0016787">
    <property type="term" value="F:hydrolase activity"/>
    <property type="evidence" value="ECO:0007669"/>
    <property type="project" value="UniProtKB-KW"/>
</dbReference>
<dbReference type="PANTHER" id="PTHR43433:SF5">
    <property type="entry name" value="AB HYDROLASE-1 DOMAIN-CONTAINING PROTEIN"/>
    <property type="match status" value="1"/>
</dbReference>
<dbReference type="SUPFAM" id="SSF53474">
    <property type="entry name" value="alpha/beta-Hydrolases"/>
    <property type="match status" value="1"/>
</dbReference>
<name>A0ABW3IMZ2_9RHOB</name>
<protein>
    <submittedName>
        <fullName evidence="2">Alpha/beta fold hydrolase</fullName>
    </submittedName>
</protein>
<dbReference type="PRINTS" id="PR00111">
    <property type="entry name" value="ABHYDROLASE"/>
</dbReference>
<gene>
    <name evidence="2" type="ORF">ACFQ2S_04730</name>
</gene>
<reference evidence="3" key="1">
    <citation type="journal article" date="2019" name="Int. J. Syst. Evol. Microbiol.">
        <title>The Global Catalogue of Microorganisms (GCM) 10K type strain sequencing project: providing services to taxonomists for standard genome sequencing and annotation.</title>
        <authorList>
            <consortium name="The Broad Institute Genomics Platform"/>
            <consortium name="The Broad Institute Genome Sequencing Center for Infectious Disease"/>
            <person name="Wu L."/>
            <person name="Ma J."/>
        </authorList>
    </citation>
    <scope>NUCLEOTIDE SEQUENCE [LARGE SCALE GENOMIC DNA]</scope>
    <source>
        <strain evidence="3">CCUG 60524</strain>
    </source>
</reference>
<dbReference type="EMBL" id="JBHTJT010000007">
    <property type="protein sequence ID" value="MFD0978950.1"/>
    <property type="molecule type" value="Genomic_DNA"/>
</dbReference>
<dbReference type="RefSeq" id="WP_386073126.1">
    <property type="nucleotide sequence ID" value="NZ_JBHTJT010000007.1"/>
</dbReference>
<evidence type="ECO:0000313" key="2">
    <source>
        <dbReference type="EMBL" id="MFD0978950.1"/>
    </source>
</evidence>